<keyword evidence="1" id="KW-0808">Transferase</keyword>
<evidence type="ECO:0000313" key="1">
    <source>
        <dbReference type="EMBL" id="KTD62167.1"/>
    </source>
</evidence>
<comment type="caution">
    <text evidence="1">The sequence shown here is derived from an EMBL/GenBank/DDBJ whole genome shotgun (WGS) entry which is preliminary data.</text>
</comment>
<dbReference type="GO" id="GO:0016301">
    <property type="term" value="F:kinase activity"/>
    <property type="evidence" value="ECO:0007669"/>
    <property type="project" value="UniProtKB-KW"/>
</dbReference>
<proteinExistence type="predicted"/>
<protein>
    <submittedName>
        <fullName evidence="1">Aminoglycoside/hydroxyurea antibiotic resistance kinase</fullName>
    </submittedName>
</protein>
<dbReference type="GO" id="GO:0019748">
    <property type="term" value="P:secondary metabolic process"/>
    <property type="evidence" value="ECO:0007669"/>
    <property type="project" value="InterPro"/>
</dbReference>
<dbReference type="PATRIC" id="fig|452.5.peg.2222"/>
<organism evidence="1 2">
    <name type="scientific">Legionella spiritensis</name>
    <dbReference type="NCBI Taxonomy" id="452"/>
    <lineage>
        <taxon>Bacteria</taxon>
        <taxon>Pseudomonadati</taxon>
        <taxon>Pseudomonadota</taxon>
        <taxon>Gammaproteobacteria</taxon>
        <taxon>Legionellales</taxon>
        <taxon>Legionellaceae</taxon>
        <taxon>Legionella</taxon>
    </lineage>
</organism>
<evidence type="ECO:0000313" key="2">
    <source>
        <dbReference type="Proteomes" id="UP000054877"/>
    </source>
</evidence>
<name>A0A0W0YZ71_LEGSP</name>
<dbReference type="InterPro" id="IPR011009">
    <property type="entry name" value="Kinase-like_dom_sf"/>
</dbReference>
<accession>A0A0W0YZ71</accession>
<dbReference type="OrthoDB" id="3638028at2"/>
<dbReference type="EMBL" id="LNYX01000030">
    <property type="protein sequence ID" value="KTD62167.1"/>
    <property type="molecule type" value="Genomic_DNA"/>
</dbReference>
<sequence>MEDNMTGEKANDINFPNGFAERIINTHGTKGSTWLGNLSHLIRYAEKAYKLSNIQPLSHLSFNYTTSARQHDGKTIIVKFCIPGPETDSEIEALNFMRGEGIVKLINYDRNQGILLLEECCPGKTLANVVSEREATRIAANVIINIQKSIPDELKFPSTSDWFRRLESDIKCPAGFDSKNIDKAKRIAGELHNQAKKTVLLHGDLHHFNILSAQRKPWLAIDPKGVVGPPEYECGAFLRNPIPQIATKPNLKKIMADRIDIFAEILSFDRQIIIGWGYSQAILAGVWCLDMKSDDWDIFLKCAEVLNDFI</sequence>
<dbReference type="GO" id="GO:0016773">
    <property type="term" value="F:phosphotransferase activity, alcohol group as acceptor"/>
    <property type="evidence" value="ECO:0007669"/>
    <property type="project" value="InterPro"/>
</dbReference>
<dbReference type="Pfam" id="PF04655">
    <property type="entry name" value="APH_6_hur"/>
    <property type="match status" value="1"/>
</dbReference>
<dbReference type="Gene3D" id="3.90.1200.10">
    <property type="match status" value="1"/>
</dbReference>
<dbReference type="STRING" id="452.Lspi_2017"/>
<dbReference type="SUPFAM" id="SSF56112">
    <property type="entry name" value="Protein kinase-like (PK-like)"/>
    <property type="match status" value="1"/>
</dbReference>
<keyword evidence="2" id="KW-1185">Reference proteome</keyword>
<gene>
    <name evidence="1" type="ORF">Lspi_2017</name>
</gene>
<dbReference type="Proteomes" id="UP000054877">
    <property type="component" value="Unassembled WGS sequence"/>
</dbReference>
<dbReference type="AlphaFoldDB" id="A0A0W0YZ71"/>
<keyword evidence="1" id="KW-0418">Kinase</keyword>
<dbReference type="InterPro" id="IPR006748">
    <property type="entry name" value="NH2Glyco/OHUrea_AB-resist_kin"/>
</dbReference>
<reference evidence="1 2" key="1">
    <citation type="submission" date="2015-11" db="EMBL/GenBank/DDBJ databases">
        <title>Genomic analysis of 38 Legionella species identifies large and diverse effector repertoires.</title>
        <authorList>
            <person name="Burstein D."/>
            <person name="Amaro F."/>
            <person name="Zusman T."/>
            <person name="Lifshitz Z."/>
            <person name="Cohen O."/>
            <person name="Gilbert J.A."/>
            <person name="Pupko T."/>
            <person name="Shuman H.A."/>
            <person name="Segal G."/>
        </authorList>
    </citation>
    <scope>NUCLEOTIDE SEQUENCE [LARGE SCALE GENOMIC DNA]</scope>
    <source>
        <strain evidence="1 2">Mt.St.Helens-9</strain>
    </source>
</reference>